<dbReference type="InterPro" id="IPR029044">
    <property type="entry name" value="Nucleotide-diphossugar_trans"/>
</dbReference>
<reference evidence="7 8" key="1">
    <citation type="submission" date="2020-08" db="EMBL/GenBank/DDBJ databases">
        <title>Genome public.</title>
        <authorList>
            <person name="Liu C."/>
            <person name="Sun Q."/>
        </authorList>
    </citation>
    <scope>NUCLEOTIDE SEQUENCE [LARGE SCALE GENOMIC DNA]</scope>
    <source>
        <strain evidence="7 8">NSJ-46</strain>
    </source>
</reference>
<accession>A0ABR7N5E3</accession>
<evidence type="ECO:0000313" key="7">
    <source>
        <dbReference type="EMBL" id="MBC8571559.1"/>
    </source>
</evidence>
<name>A0ABR7N5E3_9FIRM</name>
<feature type="transmembrane region" description="Helical" evidence="5">
    <location>
        <begin position="245"/>
        <end position="266"/>
    </location>
</feature>
<evidence type="ECO:0000259" key="6">
    <source>
        <dbReference type="Pfam" id="PF00535"/>
    </source>
</evidence>
<evidence type="ECO:0000256" key="2">
    <source>
        <dbReference type="ARBA" id="ARBA00006739"/>
    </source>
</evidence>
<dbReference type="EMBL" id="JACRSZ010000001">
    <property type="protein sequence ID" value="MBC8571559.1"/>
    <property type="molecule type" value="Genomic_DNA"/>
</dbReference>
<evidence type="ECO:0000256" key="1">
    <source>
        <dbReference type="ARBA" id="ARBA00004776"/>
    </source>
</evidence>
<dbReference type="Proteomes" id="UP000657421">
    <property type="component" value="Unassembled WGS sequence"/>
</dbReference>
<keyword evidence="8" id="KW-1185">Reference proteome</keyword>
<comment type="similarity">
    <text evidence="2">Belongs to the glycosyltransferase 2 family.</text>
</comment>
<comment type="pathway">
    <text evidence="1">Cell wall biogenesis; cell wall polysaccharide biosynthesis.</text>
</comment>
<dbReference type="RefSeq" id="WP_249306410.1">
    <property type="nucleotide sequence ID" value="NZ_JACRSZ010000001.1"/>
</dbReference>
<dbReference type="Gene3D" id="3.90.550.10">
    <property type="entry name" value="Spore Coat Polysaccharide Biosynthesis Protein SpsA, Chain A"/>
    <property type="match status" value="1"/>
</dbReference>
<dbReference type="CDD" id="cd04186">
    <property type="entry name" value="GT_2_like_c"/>
    <property type="match status" value="1"/>
</dbReference>
<evidence type="ECO:0000256" key="3">
    <source>
        <dbReference type="ARBA" id="ARBA00022676"/>
    </source>
</evidence>
<gene>
    <name evidence="7" type="ORF">H8716_00445</name>
</gene>
<feature type="domain" description="Glycosyltransferase 2-like" evidence="6">
    <location>
        <begin position="5"/>
        <end position="175"/>
    </location>
</feature>
<proteinExistence type="inferred from homology"/>
<dbReference type="PANTHER" id="PTHR43179">
    <property type="entry name" value="RHAMNOSYLTRANSFERASE WBBL"/>
    <property type="match status" value="1"/>
</dbReference>
<sequence>MNKVTIVIPNWNGKKYLKKCLDSLMCQSIGQVPVIVVDNGSEDGSPELLKKEYPWVQLICMDQNYGFCRAVNTGIQAAETEYVVLLNNDIVTDKDFVKYLLLRAEANPRLFSCQSKMLQMDRTDHIDNAGDEYCALGWAYTRGKDSEAGYFDKAEQIFSSCGGAALYRKTVFEQIGLFDEAHFAYLEDVDIGYRAKICGYENWYEPKSVVYHKGSAATGSRHNAFKVLHASRNNIYLIYKNMAKWQILINLPFLFLGCVVKFLYFLPKKLGHIYLKGLWQGVLLSRKGDKFVHIPENFDRCWRIQITLWGNMIKILLKRK</sequence>
<evidence type="ECO:0000313" key="8">
    <source>
        <dbReference type="Proteomes" id="UP000657421"/>
    </source>
</evidence>
<dbReference type="Pfam" id="PF00535">
    <property type="entry name" value="Glycos_transf_2"/>
    <property type="match status" value="1"/>
</dbReference>
<keyword evidence="5" id="KW-1133">Transmembrane helix</keyword>
<protein>
    <submittedName>
        <fullName evidence="7">Glycosyltransferase family 2 protein</fullName>
    </submittedName>
</protein>
<keyword evidence="5" id="KW-0812">Transmembrane</keyword>
<evidence type="ECO:0000256" key="4">
    <source>
        <dbReference type="ARBA" id="ARBA00022679"/>
    </source>
</evidence>
<keyword evidence="3" id="KW-0328">Glycosyltransferase</keyword>
<comment type="caution">
    <text evidence="7">The sequence shown here is derived from an EMBL/GenBank/DDBJ whole genome shotgun (WGS) entry which is preliminary data.</text>
</comment>
<keyword evidence="5" id="KW-0472">Membrane</keyword>
<dbReference type="SUPFAM" id="SSF53448">
    <property type="entry name" value="Nucleotide-diphospho-sugar transferases"/>
    <property type="match status" value="1"/>
</dbReference>
<organism evidence="7 8">
    <name type="scientific">Jingyaoa shaoxingensis</name>
    <dbReference type="NCBI Taxonomy" id="2763671"/>
    <lineage>
        <taxon>Bacteria</taxon>
        <taxon>Bacillati</taxon>
        <taxon>Bacillota</taxon>
        <taxon>Clostridia</taxon>
        <taxon>Lachnospirales</taxon>
        <taxon>Lachnospiraceae</taxon>
        <taxon>Jingyaoa</taxon>
    </lineage>
</organism>
<dbReference type="PANTHER" id="PTHR43179:SF12">
    <property type="entry name" value="GALACTOFURANOSYLTRANSFERASE GLFT2"/>
    <property type="match status" value="1"/>
</dbReference>
<keyword evidence="4" id="KW-0808">Transferase</keyword>
<dbReference type="InterPro" id="IPR001173">
    <property type="entry name" value="Glyco_trans_2-like"/>
</dbReference>
<evidence type="ECO:0000256" key="5">
    <source>
        <dbReference type="SAM" id="Phobius"/>
    </source>
</evidence>